<sequence length="249" mass="29181">MQLTKRDYGKILKCLDSIAFDPGLSDPVRYRKNVLNALSNIFGYTESIFWLPNKQGDLIDPILNNVKDKVISEYLEFFQPLDVLIPNNLSLRTDNHVVKIGDIMSLSNFAETNFYKEFFLKHQYIDEIGMYIFNKNNIVGVIGLVRKEGENYFSEQDRNRLRLLIKPIESAFNAYEILSLSSPNRKKEEHLTARERELIQLVKQGFSNKEISEILFISINTVKKHLQNLYQKLNVTNRTELCYRIFKMN</sequence>
<dbReference type="InterPro" id="IPR016032">
    <property type="entry name" value="Sig_transdc_resp-reg_C-effctor"/>
</dbReference>
<protein>
    <submittedName>
        <fullName evidence="5">Response regulator transcription factor</fullName>
    </submittedName>
</protein>
<evidence type="ECO:0000256" key="2">
    <source>
        <dbReference type="ARBA" id="ARBA00023125"/>
    </source>
</evidence>
<evidence type="ECO:0000256" key="1">
    <source>
        <dbReference type="ARBA" id="ARBA00023015"/>
    </source>
</evidence>
<dbReference type="PROSITE" id="PS50043">
    <property type="entry name" value="HTH_LUXR_2"/>
    <property type="match status" value="1"/>
</dbReference>
<dbReference type="SUPFAM" id="SSF46894">
    <property type="entry name" value="C-terminal effector domain of the bipartite response regulators"/>
    <property type="match status" value="1"/>
</dbReference>
<reference evidence="5 6" key="1">
    <citation type="submission" date="2019-05" db="EMBL/GenBank/DDBJ databases">
        <title>Psychrobacillus vulpis sp. nov., a new species isolated from feces of a red fox that inhabits in The Tablas de Daimiel Natural Park, Albacete, Spain.</title>
        <authorList>
            <person name="Rodriguez M."/>
            <person name="Reina J.C."/>
            <person name="Bejar V."/>
            <person name="Llamas I."/>
        </authorList>
    </citation>
    <scope>NUCLEOTIDE SEQUENCE [LARGE SCALE GENOMIC DNA]</scope>
    <source>
        <strain evidence="5 6">NEAU-3TGS17</strain>
    </source>
</reference>
<dbReference type="Proteomes" id="UP000317316">
    <property type="component" value="Unassembled WGS sequence"/>
</dbReference>
<keyword evidence="3" id="KW-0804">Transcription</keyword>
<evidence type="ECO:0000256" key="3">
    <source>
        <dbReference type="ARBA" id="ARBA00023163"/>
    </source>
</evidence>
<dbReference type="PRINTS" id="PR00038">
    <property type="entry name" value="HTHLUXR"/>
</dbReference>
<dbReference type="InterPro" id="IPR000792">
    <property type="entry name" value="Tscrpt_reg_LuxR_C"/>
</dbReference>
<evidence type="ECO:0000313" key="6">
    <source>
        <dbReference type="Proteomes" id="UP000317316"/>
    </source>
</evidence>
<dbReference type="RefSeq" id="WP_142539676.1">
    <property type="nucleotide sequence ID" value="NZ_BMIE01000001.1"/>
</dbReference>
<keyword evidence="2" id="KW-0238">DNA-binding</keyword>
<gene>
    <name evidence="5" type="ORF">FG382_14870</name>
</gene>
<dbReference type="GO" id="GO:0003677">
    <property type="term" value="F:DNA binding"/>
    <property type="evidence" value="ECO:0007669"/>
    <property type="project" value="UniProtKB-KW"/>
</dbReference>
<dbReference type="PANTHER" id="PTHR44688:SF16">
    <property type="entry name" value="DNA-BINDING TRANSCRIPTIONAL ACTIVATOR DEVR_DOSR"/>
    <property type="match status" value="1"/>
</dbReference>
<dbReference type="SUPFAM" id="SSF55781">
    <property type="entry name" value="GAF domain-like"/>
    <property type="match status" value="1"/>
</dbReference>
<proteinExistence type="predicted"/>
<dbReference type="GO" id="GO:0006355">
    <property type="term" value="P:regulation of DNA-templated transcription"/>
    <property type="evidence" value="ECO:0007669"/>
    <property type="project" value="InterPro"/>
</dbReference>
<feature type="domain" description="HTH luxR-type" evidence="4">
    <location>
        <begin position="184"/>
        <end position="249"/>
    </location>
</feature>
<dbReference type="Pfam" id="PF00196">
    <property type="entry name" value="GerE"/>
    <property type="match status" value="1"/>
</dbReference>
<dbReference type="AlphaFoldDB" id="A0A544T361"/>
<organism evidence="5 6">
    <name type="scientific">Psychrobacillus lasiicapitis</name>
    <dbReference type="NCBI Taxonomy" id="1636719"/>
    <lineage>
        <taxon>Bacteria</taxon>
        <taxon>Bacillati</taxon>
        <taxon>Bacillota</taxon>
        <taxon>Bacilli</taxon>
        <taxon>Bacillales</taxon>
        <taxon>Bacillaceae</taxon>
        <taxon>Psychrobacillus</taxon>
    </lineage>
</organism>
<dbReference type="EMBL" id="VDGH01000008">
    <property type="protein sequence ID" value="TQR11892.1"/>
    <property type="molecule type" value="Genomic_DNA"/>
</dbReference>
<comment type="caution">
    <text evidence="5">The sequence shown here is derived from an EMBL/GenBank/DDBJ whole genome shotgun (WGS) entry which is preliminary data.</text>
</comment>
<dbReference type="PANTHER" id="PTHR44688">
    <property type="entry name" value="DNA-BINDING TRANSCRIPTIONAL ACTIVATOR DEVR_DOSR"/>
    <property type="match status" value="1"/>
</dbReference>
<dbReference type="PROSITE" id="PS00622">
    <property type="entry name" value="HTH_LUXR_1"/>
    <property type="match status" value="1"/>
</dbReference>
<dbReference type="InterPro" id="IPR036388">
    <property type="entry name" value="WH-like_DNA-bd_sf"/>
</dbReference>
<dbReference type="Gene3D" id="1.10.10.10">
    <property type="entry name" value="Winged helix-like DNA-binding domain superfamily/Winged helix DNA-binding domain"/>
    <property type="match status" value="1"/>
</dbReference>
<dbReference type="CDD" id="cd06170">
    <property type="entry name" value="LuxR_C_like"/>
    <property type="match status" value="1"/>
</dbReference>
<name>A0A544T361_9BACI</name>
<keyword evidence="6" id="KW-1185">Reference proteome</keyword>
<dbReference type="OrthoDB" id="2612750at2"/>
<evidence type="ECO:0000259" key="4">
    <source>
        <dbReference type="PROSITE" id="PS50043"/>
    </source>
</evidence>
<accession>A0A544T361</accession>
<dbReference type="SMART" id="SM00421">
    <property type="entry name" value="HTH_LUXR"/>
    <property type="match status" value="1"/>
</dbReference>
<evidence type="ECO:0000313" key="5">
    <source>
        <dbReference type="EMBL" id="TQR11892.1"/>
    </source>
</evidence>
<keyword evidence="1" id="KW-0805">Transcription regulation</keyword>